<protein>
    <submittedName>
        <fullName evidence="1">Uncharacterized protein</fullName>
    </submittedName>
</protein>
<keyword evidence="2" id="KW-1185">Reference proteome</keyword>
<proteinExistence type="predicted"/>
<dbReference type="Proteomes" id="UP000683360">
    <property type="component" value="Unassembled WGS sequence"/>
</dbReference>
<reference evidence="1" key="1">
    <citation type="submission" date="2021-03" db="EMBL/GenBank/DDBJ databases">
        <authorList>
            <person name="Bekaert M."/>
        </authorList>
    </citation>
    <scope>NUCLEOTIDE SEQUENCE</scope>
</reference>
<name>A0A8S3T7W8_MYTED</name>
<dbReference type="AlphaFoldDB" id="A0A8S3T7W8"/>
<gene>
    <name evidence="1" type="ORF">MEDL_42617</name>
</gene>
<comment type="caution">
    <text evidence="1">The sequence shown here is derived from an EMBL/GenBank/DDBJ whole genome shotgun (WGS) entry which is preliminary data.</text>
</comment>
<accession>A0A8S3T7W8</accession>
<dbReference type="EMBL" id="CAJPWZ010002037">
    <property type="protein sequence ID" value="CAG2229729.1"/>
    <property type="molecule type" value="Genomic_DNA"/>
</dbReference>
<evidence type="ECO:0000313" key="1">
    <source>
        <dbReference type="EMBL" id="CAG2229729.1"/>
    </source>
</evidence>
<organism evidence="1 2">
    <name type="scientific">Mytilus edulis</name>
    <name type="common">Blue mussel</name>
    <dbReference type="NCBI Taxonomy" id="6550"/>
    <lineage>
        <taxon>Eukaryota</taxon>
        <taxon>Metazoa</taxon>
        <taxon>Spiralia</taxon>
        <taxon>Lophotrochozoa</taxon>
        <taxon>Mollusca</taxon>
        <taxon>Bivalvia</taxon>
        <taxon>Autobranchia</taxon>
        <taxon>Pteriomorphia</taxon>
        <taxon>Mytilida</taxon>
        <taxon>Mytiloidea</taxon>
        <taxon>Mytilidae</taxon>
        <taxon>Mytilinae</taxon>
        <taxon>Mytilus</taxon>
    </lineage>
</organism>
<evidence type="ECO:0000313" key="2">
    <source>
        <dbReference type="Proteomes" id="UP000683360"/>
    </source>
</evidence>
<sequence>MYYRLITSIEFVDRTIGPLTYKVPVFRLIQHSAYNDVYYRFITRLCGQNIVPGYIQHSAFLQWCIIDFITRLWYRPTMVYYRLNTTRPLAHPVFRLPTMMYYRLITRLWIEHWVPGYIQHSALPTMMYYRLITRLWIEHWYLTTSSIPPSYNDGIIDYYKVVTEHWYLATSSIPLS</sequence>